<keyword evidence="7" id="KW-0520">NAD</keyword>
<comment type="similarity">
    <text evidence="2">Belongs to the complex I subunit 4L family.</text>
</comment>
<dbReference type="GO" id="GO:0008137">
    <property type="term" value="F:NADH dehydrogenase (ubiquinone) activity"/>
    <property type="evidence" value="ECO:0007669"/>
    <property type="project" value="UniProtKB-EC"/>
</dbReference>
<reference evidence="12" key="1">
    <citation type="journal article" date="2018" name="Mitochondrial DNA Part B Resour">
        <title>Complete mitochondrial genome of a leaf beetle, Callispa bowringi (Coleoptera: Chrysomelidae).</title>
        <authorList>
            <person name="Liu P."/>
            <person name="Guo Q."/>
            <person name="Xu J."/>
            <person name="Liao C."/>
            <person name="Dai X."/>
        </authorList>
    </citation>
    <scope>NUCLEOTIDE SEQUENCE</scope>
</reference>
<evidence type="ECO:0000256" key="7">
    <source>
        <dbReference type="ARBA" id="ARBA00023027"/>
    </source>
</evidence>
<dbReference type="Pfam" id="PF00420">
    <property type="entry name" value="Oxidored_q2"/>
    <property type="match status" value="1"/>
</dbReference>
<dbReference type="EMBL" id="MG456836">
    <property type="protein sequence ID" value="QBP33866.1"/>
    <property type="molecule type" value="Genomic_DNA"/>
</dbReference>
<feature type="transmembrane region" description="Helical" evidence="11">
    <location>
        <begin position="46"/>
        <end position="74"/>
    </location>
</feature>
<dbReference type="InterPro" id="IPR039428">
    <property type="entry name" value="NUOK/Mnh_C1-like"/>
</dbReference>
<evidence type="ECO:0000256" key="10">
    <source>
        <dbReference type="ARBA" id="ARBA00049551"/>
    </source>
</evidence>
<evidence type="ECO:0000256" key="4">
    <source>
        <dbReference type="ARBA" id="ARBA00022692"/>
    </source>
</evidence>
<evidence type="ECO:0000256" key="11">
    <source>
        <dbReference type="SAM" id="Phobius"/>
    </source>
</evidence>
<evidence type="ECO:0000313" key="12">
    <source>
        <dbReference type="EMBL" id="QBP33866.1"/>
    </source>
</evidence>
<evidence type="ECO:0000256" key="5">
    <source>
        <dbReference type="ARBA" id="ARBA00022967"/>
    </source>
</evidence>
<evidence type="ECO:0000256" key="2">
    <source>
        <dbReference type="ARBA" id="ARBA00010519"/>
    </source>
</evidence>
<dbReference type="AlphaFoldDB" id="A0A482JMM6"/>
<geneLocation type="mitochondrion" evidence="12"/>
<keyword evidence="8 11" id="KW-0472">Membrane</keyword>
<evidence type="ECO:0000256" key="3">
    <source>
        <dbReference type="ARBA" id="ARBA00016612"/>
    </source>
</evidence>
<sequence length="89" mass="10338">MSIIGFISGFFIYSLNLKHFLFMLLSLEFIMLSLYSGLFYMLSFNFINLFFCMIYLTITVCEGVLGLSLMVMMVRLVGNDLIKSFSLLW</sequence>
<dbReference type="GO" id="GO:0016020">
    <property type="term" value="C:membrane"/>
    <property type="evidence" value="ECO:0007669"/>
    <property type="project" value="UniProtKB-SubCell"/>
</dbReference>
<evidence type="ECO:0000256" key="8">
    <source>
        <dbReference type="ARBA" id="ARBA00023136"/>
    </source>
</evidence>
<evidence type="ECO:0000256" key="6">
    <source>
        <dbReference type="ARBA" id="ARBA00022989"/>
    </source>
</evidence>
<keyword evidence="12" id="KW-0496">Mitochondrion</keyword>
<keyword evidence="4 11" id="KW-0812">Transmembrane</keyword>
<accession>A0A482JMM6</accession>
<name>A0A482JMM6_9CUCU</name>
<evidence type="ECO:0000256" key="1">
    <source>
        <dbReference type="ARBA" id="ARBA00004141"/>
    </source>
</evidence>
<organism evidence="12">
    <name type="scientific">Callispa bowringii</name>
    <dbReference type="NCBI Taxonomy" id="2558238"/>
    <lineage>
        <taxon>Eukaryota</taxon>
        <taxon>Metazoa</taxon>
        <taxon>Ecdysozoa</taxon>
        <taxon>Arthropoda</taxon>
        <taxon>Hexapoda</taxon>
        <taxon>Insecta</taxon>
        <taxon>Pterygota</taxon>
        <taxon>Neoptera</taxon>
        <taxon>Endopterygota</taxon>
        <taxon>Coleoptera</taxon>
        <taxon>Polyphaga</taxon>
        <taxon>Cucujiformia</taxon>
        <taxon>Chrysomeloidea</taxon>
        <taxon>Chrysomelidae</taxon>
        <taxon>Cassidinae</taxon>
        <taxon>Callispa</taxon>
    </lineage>
</organism>
<dbReference type="Gene3D" id="1.10.287.3510">
    <property type="match status" value="1"/>
</dbReference>
<proteinExistence type="inferred from homology"/>
<comment type="catalytic activity">
    <reaction evidence="10">
        <text>a ubiquinone + NADH + 5 H(+)(in) = a ubiquinol + NAD(+) + 4 H(+)(out)</text>
        <dbReference type="Rhea" id="RHEA:29091"/>
        <dbReference type="Rhea" id="RHEA-COMP:9565"/>
        <dbReference type="Rhea" id="RHEA-COMP:9566"/>
        <dbReference type="ChEBI" id="CHEBI:15378"/>
        <dbReference type="ChEBI" id="CHEBI:16389"/>
        <dbReference type="ChEBI" id="CHEBI:17976"/>
        <dbReference type="ChEBI" id="CHEBI:57540"/>
        <dbReference type="ChEBI" id="CHEBI:57945"/>
        <dbReference type="EC" id="7.1.1.2"/>
    </reaction>
</comment>
<keyword evidence="6 11" id="KW-1133">Transmembrane helix</keyword>
<evidence type="ECO:0000256" key="9">
    <source>
        <dbReference type="ARBA" id="ARBA00031586"/>
    </source>
</evidence>
<comment type="subcellular location">
    <subcellularLocation>
        <location evidence="1">Membrane</location>
        <topology evidence="1">Multi-pass membrane protein</topology>
    </subcellularLocation>
</comment>
<keyword evidence="5" id="KW-1278">Translocase</keyword>
<protein>
    <recommendedName>
        <fullName evidence="3">NADH-ubiquinone oxidoreductase chain 4L</fullName>
    </recommendedName>
    <alternativeName>
        <fullName evidence="9">NADH dehydrogenase subunit 4L</fullName>
    </alternativeName>
</protein>
<feature type="transmembrane region" description="Helical" evidence="11">
    <location>
        <begin position="20"/>
        <end position="40"/>
    </location>
</feature>
<gene>
    <name evidence="12" type="primary">nad4l</name>
</gene>